<organism evidence="3 4">
    <name type="scientific">Sulfobacillus thermotolerans</name>
    <dbReference type="NCBI Taxonomy" id="338644"/>
    <lineage>
        <taxon>Bacteria</taxon>
        <taxon>Bacillati</taxon>
        <taxon>Bacillota</taxon>
        <taxon>Clostridia</taxon>
        <taxon>Eubacteriales</taxon>
        <taxon>Clostridiales Family XVII. Incertae Sedis</taxon>
        <taxon>Sulfobacillus</taxon>
    </lineage>
</organism>
<dbReference type="PANTHER" id="PTHR21198:SF7">
    <property type="entry name" value="ASPARTATE-GLUTAMATE RACEMASE FAMILY"/>
    <property type="match status" value="1"/>
</dbReference>
<sequence>MRTAGIIAGLGPLAGAYFYRRLIELTPAHRDEDHIPVILLSSPQIPSRIAHLEHRGPSPLPALIHAAQILVQAGAEFLVMPSSTTHAYYDALSQAVSVPWLNMLTVVSDTIASHGIHRLAIMATTPTVQYHLYDSHLLARQITPVLPDATSQMDIMNIIERVKGQDDLVALGQALYEIAQRPWSATADGLLLACTEIPVVFPVASWNQPAIFSATDILAQHTAAWSGLS</sequence>
<dbReference type="Proteomes" id="UP000325292">
    <property type="component" value="Chromosome"/>
</dbReference>
<dbReference type="InterPro" id="IPR033134">
    <property type="entry name" value="Asp/Glu_racemase_AS_2"/>
</dbReference>
<dbReference type="InterPro" id="IPR001920">
    <property type="entry name" value="Asp/Glu_race"/>
</dbReference>
<dbReference type="NCBIfam" id="TIGR00035">
    <property type="entry name" value="asp_race"/>
    <property type="match status" value="1"/>
</dbReference>
<evidence type="ECO:0000256" key="2">
    <source>
        <dbReference type="ARBA" id="ARBA00023235"/>
    </source>
</evidence>
<dbReference type="SUPFAM" id="SSF53681">
    <property type="entry name" value="Aspartate/glutamate racemase"/>
    <property type="match status" value="2"/>
</dbReference>
<dbReference type="Pfam" id="PF01177">
    <property type="entry name" value="Asp_Glu_race"/>
    <property type="match status" value="1"/>
</dbReference>
<name>A0ABM6RU62_9FIRM</name>
<keyword evidence="4" id="KW-1185">Reference proteome</keyword>
<evidence type="ECO:0000313" key="3">
    <source>
        <dbReference type="EMBL" id="AUW94865.1"/>
    </source>
</evidence>
<dbReference type="PANTHER" id="PTHR21198">
    <property type="entry name" value="GLUTAMATE RACEMASE"/>
    <property type="match status" value="1"/>
</dbReference>
<keyword evidence="2" id="KW-0413">Isomerase</keyword>
<dbReference type="PROSITE" id="PS00924">
    <property type="entry name" value="ASP_GLU_RACEMASE_2"/>
    <property type="match status" value="1"/>
</dbReference>
<dbReference type="InterPro" id="IPR015942">
    <property type="entry name" value="Asp/Glu/hydantoin_racemase"/>
</dbReference>
<dbReference type="Gene3D" id="3.40.50.1860">
    <property type="match status" value="2"/>
</dbReference>
<evidence type="ECO:0008006" key="5">
    <source>
        <dbReference type="Google" id="ProtNLM"/>
    </source>
</evidence>
<accession>A0ABM6RU62</accession>
<evidence type="ECO:0000256" key="1">
    <source>
        <dbReference type="ARBA" id="ARBA00007847"/>
    </source>
</evidence>
<evidence type="ECO:0000313" key="4">
    <source>
        <dbReference type="Proteomes" id="UP000325292"/>
    </source>
</evidence>
<comment type="similarity">
    <text evidence="1">Belongs to the aspartate/glutamate racemases family.</text>
</comment>
<dbReference type="EMBL" id="CP019454">
    <property type="protein sequence ID" value="AUW94865.1"/>
    <property type="molecule type" value="Genomic_DNA"/>
</dbReference>
<proteinExistence type="inferred from homology"/>
<gene>
    <name evidence="3" type="ORF">BXT84_13635</name>
</gene>
<reference evidence="3 4" key="1">
    <citation type="journal article" date="2019" name="Sci. Rep.">
        <title>Sulfobacillus thermotolerans: new insights into resistance and metabolic capacities of acidophilic chemolithotrophs.</title>
        <authorList>
            <person name="Panyushkina A.E."/>
            <person name="Babenko V.V."/>
            <person name="Nikitina A.S."/>
            <person name="Selezneva O.V."/>
            <person name="Tsaplina I.A."/>
            <person name="Letarova M.A."/>
            <person name="Kostryukova E.S."/>
            <person name="Letarov A.V."/>
        </authorList>
    </citation>
    <scope>NUCLEOTIDE SEQUENCE [LARGE SCALE GENOMIC DNA]</scope>
    <source>
        <strain evidence="3 4">Kr1</strain>
    </source>
</reference>
<protein>
    <recommendedName>
        <fullName evidence="5">Aspartate racemase</fullName>
    </recommendedName>
</protein>
<dbReference type="InterPro" id="IPR004380">
    <property type="entry name" value="Asp_race"/>
</dbReference>